<comment type="catalytic activity">
    <reaction evidence="6">
        <text>3-oxopropanoate + NAD(+) + CoA + H2O = hydrogencarbonate + acetyl-CoA + NADH + H(+)</text>
        <dbReference type="Rhea" id="RHEA:76615"/>
        <dbReference type="ChEBI" id="CHEBI:15377"/>
        <dbReference type="ChEBI" id="CHEBI:15378"/>
        <dbReference type="ChEBI" id="CHEBI:17544"/>
        <dbReference type="ChEBI" id="CHEBI:33190"/>
        <dbReference type="ChEBI" id="CHEBI:57287"/>
        <dbReference type="ChEBI" id="CHEBI:57288"/>
        <dbReference type="ChEBI" id="CHEBI:57540"/>
        <dbReference type="ChEBI" id="CHEBI:57945"/>
        <dbReference type="EC" id="1.2.1.27"/>
    </reaction>
    <physiologicalReaction direction="left-to-right" evidence="6">
        <dbReference type="Rhea" id="RHEA:76616"/>
    </physiologicalReaction>
</comment>
<dbReference type="PANTHER" id="PTHR43866">
    <property type="entry name" value="MALONATE-SEMIALDEHYDE DEHYDROGENASE"/>
    <property type="match status" value="1"/>
</dbReference>
<dbReference type="FunFam" id="3.40.605.10:FF:000003">
    <property type="entry name" value="Methylmalonate-semialdehyde dehydrogenase [acylating]"/>
    <property type="match status" value="1"/>
</dbReference>
<organism evidence="13 14">
    <name type="scientific">Dryoscopus gambensis</name>
    <dbReference type="NCBI Taxonomy" id="85069"/>
    <lineage>
        <taxon>Eukaryota</taxon>
        <taxon>Metazoa</taxon>
        <taxon>Chordata</taxon>
        <taxon>Craniata</taxon>
        <taxon>Vertebrata</taxon>
        <taxon>Euteleostomi</taxon>
        <taxon>Archelosauria</taxon>
        <taxon>Archosauria</taxon>
        <taxon>Dinosauria</taxon>
        <taxon>Saurischia</taxon>
        <taxon>Theropoda</taxon>
        <taxon>Coelurosauria</taxon>
        <taxon>Aves</taxon>
        <taxon>Neognathae</taxon>
        <taxon>Neoaves</taxon>
        <taxon>Telluraves</taxon>
        <taxon>Australaves</taxon>
        <taxon>Passeriformes</taxon>
        <taxon>Corvoidea</taxon>
        <taxon>Malaconotidae</taxon>
        <taxon>Dryoscopus</taxon>
    </lineage>
</organism>
<dbReference type="GO" id="GO:0006574">
    <property type="term" value="P:L-valine catabolic process"/>
    <property type="evidence" value="ECO:0007669"/>
    <property type="project" value="TreeGrafter"/>
</dbReference>
<dbReference type="EMBL" id="WEIT01030289">
    <property type="protein sequence ID" value="NWI80945.1"/>
    <property type="molecule type" value="Genomic_DNA"/>
</dbReference>
<keyword evidence="3" id="KW-0560">Oxidoreductase</keyword>
<dbReference type="EC" id="1.2.1.27" evidence="2"/>
<comment type="catalytic activity">
    <reaction evidence="7">
        <text>(S)-2-methyl-3-oxopropanoate + NAD(+) + CoA + H2O = propanoyl-CoA + hydrogencarbonate + NADH + H(+)</text>
        <dbReference type="Rhea" id="RHEA:76627"/>
        <dbReference type="ChEBI" id="CHEBI:15377"/>
        <dbReference type="ChEBI" id="CHEBI:15378"/>
        <dbReference type="ChEBI" id="CHEBI:17544"/>
        <dbReference type="ChEBI" id="CHEBI:57287"/>
        <dbReference type="ChEBI" id="CHEBI:57392"/>
        <dbReference type="ChEBI" id="CHEBI:57540"/>
        <dbReference type="ChEBI" id="CHEBI:57945"/>
        <dbReference type="ChEBI" id="CHEBI:62413"/>
    </reaction>
    <physiologicalReaction direction="left-to-right" evidence="7">
        <dbReference type="Rhea" id="RHEA:76628"/>
    </physiologicalReaction>
</comment>
<dbReference type="CDD" id="cd07085">
    <property type="entry name" value="ALDH_F6_MMSDH"/>
    <property type="match status" value="1"/>
</dbReference>
<evidence type="ECO:0000256" key="6">
    <source>
        <dbReference type="ARBA" id="ARBA00048821"/>
    </source>
</evidence>
<dbReference type="InterPro" id="IPR016161">
    <property type="entry name" value="Ald_DH/histidinol_DH"/>
</dbReference>
<comment type="catalytic activity">
    <reaction evidence="5">
        <text>2-methyl-3-oxopropanoate + NAD(+) + CoA + H2O = propanoyl-CoA + hydrogencarbonate + NADH + H(+)</text>
        <dbReference type="Rhea" id="RHEA:20804"/>
        <dbReference type="ChEBI" id="CHEBI:15377"/>
        <dbReference type="ChEBI" id="CHEBI:15378"/>
        <dbReference type="ChEBI" id="CHEBI:17544"/>
        <dbReference type="ChEBI" id="CHEBI:57287"/>
        <dbReference type="ChEBI" id="CHEBI:57392"/>
        <dbReference type="ChEBI" id="CHEBI:57540"/>
        <dbReference type="ChEBI" id="CHEBI:57700"/>
        <dbReference type="ChEBI" id="CHEBI:57945"/>
        <dbReference type="EC" id="1.2.1.27"/>
    </reaction>
    <physiologicalReaction direction="left-to-right" evidence="5">
        <dbReference type="Rhea" id="RHEA:20805"/>
    </physiologicalReaction>
</comment>
<protein>
    <recommendedName>
        <fullName evidence="10">Methylmalonate-semialdehyde/malonate-semialdehyde dehydrogenase [acylating], mitochondrial</fullName>
        <ecNumber evidence="2">1.2.1.27</ecNumber>
    </recommendedName>
    <alternativeName>
        <fullName evidence="11">Aldehyde dehydrogenase family 6 member A1</fullName>
    </alternativeName>
</protein>
<feature type="domain" description="Aldehyde dehydrogenase" evidence="12">
    <location>
        <begin position="2"/>
        <end position="421"/>
    </location>
</feature>
<evidence type="ECO:0000256" key="3">
    <source>
        <dbReference type="ARBA" id="ARBA00023002"/>
    </source>
</evidence>
<evidence type="ECO:0000256" key="11">
    <source>
        <dbReference type="ARBA" id="ARBA00082579"/>
    </source>
</evidence>
<dbReference type="FunFam" id="3.40.309.10:FF:000002">
    <property type="entry name" value="Methylmalonate-semialdehyde dehydrogenase (Acylating)"/>
    <property type="match status" value="1"/>
</dbReference>
<keyword evidence="4" id="KW-0520">NAD</keyword>
<evidence type="ECO:0000256" key="9">
    <source>
        <dbReference type="ARBA" id="ARBA00060189"/>
    </source>
</evidence>
<evidence type="ECO:0000256" key="5">
    <source>
        <dbReference type="ARBA" id="ARBA00047644"/>
    </source>
</evidence>
<accession>A0A851EEK2</accession>
<reference evidence="13" key="1">
    <citation type="submission" date="2019-10" db="EMBL/GenBank/DDBJ databases">
        <title>Bird 10,000 Genomes (B10K) Project - Family phase.</title>
        <authorList>
            <person name="Zhang G."/>
        </authorList>
    </citation>
    <scope>NUCLEOTIDE SEQUENCE</scope>
    <source>
        <strain evidence="13">B10K-DU-002-56</strain>
        <tissue evidence="13">Muscle</tissue>
    </source>
</reference>
<dbReference type="SUPFAM" id="SSF53720">
    <property type="entry name" value="ALDH-like"/>
    <property type="match status" value="1"/>
</dbReference>
<evidence type="ECO:0000256" key="1">
    <source>
        <dbReference type="ARBA" id="ARBA00009986"/>
    </source>
</evidence>
<comment type="catalytic activity">
    <reaction evidence="8">
        <text>(R)-2-methyl-3-oxopropanoate + NAD(+) + CoA + H2O = propanoyl-CoA + hydrogencarbonate + NADH + H(+)</text>
        <dbReference type="Rhea" id="RHEA:76623"/>
        <dbReference type="ChEBI" id="CHEBI:15377"/>
        <dbReference type="ChEBI" id="CHEBI:15378"/>
        <dbReference type="ChEBI" id="CHEBI:17544"/>
        <dbReference type="ChEBI" id="CHEBI:57287"/>
        <dbReference type="ChEBI" id="CHEBI:57392"/>
        <dbReference type="ChEBI" id="CHEBI:57540"/>
        <dbReference type="ChEBI" id="CHEBI:57945"/>
        <dbReference type="ChEBI" id="CHEBI:141212"/>
    </reaction>
    <physiologicalReaction direction="left-to-right" evidence="8">
        <dbReference type="Rhea" id="RHEA:76624"/>
    </physiologicalReaction>
</comment>
<feature type="non-terminal residue" evidence="13">
    <location>
        <position position="1"/>
    </location>
</feature>
<dbReference type="PANTHER" id="PTHR43866:SF3">
    <property type="entry name" value="METHYLMALONATE-SEMIALDEHYDE DEHYDROGENASE [ACYLATING], MITOCHONDRIAL"/>
    <property type="match status" value="1"/>
</dbReference>
<dbReference type="InterPro" id="IPR015590">
    <property type="entry name" value="Aldehyde_DH_dom"/>
</dbReference>
<dbReference type="InterPro" id="IPR016163">
    <property type="entry name" value="Ald_DH_C"/>
</dbReference>
<evidence type="ECO:0000313" key="13">
    <source>
        <dbReference type="EMBL" id="NWI80945.1"/>
    </source>
</evidence>
<evidence type="ECO:0000259" key="12">
    <source>
        <dbReference type="Pfam" id="PF00171"/>
    </source>
</evidence>
<sequence>QQIFLRYQQLIKDNLKEISKLITYEQGKTLADAEGDVFRGLQVVEHACSVTSLILGETMPSITKDMDTYTYRLPLGVCAGIAPFNFPAMIPLWMFPMAMVCGNTFLMKPSERVPGALMFLAKLFQDAGAPDGTLNIIHGQHEAVNFICDHPDIRAISFVGSNQAGEYIYERGSRNGKRVQANMGAKNHGVVMPDANKESTLNQLVGAAFGAAGQRCMALSTAILVGEAQKWLPELVDRAKNLRVNAGDQPGADLGPLISPQAKERVCNLIEKGLPLPSVNEVLIVMQAVKAESTLEMKSGAFFSGLDRGQGMGNGEEPNMTCYKEEIFGPVLVVLEADTLDDAIEMVNNNPYGNGTAIFTTNGATARKYSHLVDVGQVGVNVPIPVPLPMFSFTGSRASFRGDTNFYGKQGVQFYTQLKTIISQWKEEDATVAKPAVVMPTMGN</sequence>
<dbReference type="InterPro" id="IPR016160">
    <property type="entry name" value="Ald_DH_CS_CYS"/>
</dbReference>
<dbReference type="GO" id="GO:0006210">
    <property type="term" value="P:thymine catabolic process"/>
    <property type="evidence" value="ECO:0007669"/>
    <property type="project" value="TreeGrafter"/>
</dbReference>
<evidence type="ECO:0000313" key="14">
    <source>
        <dbReference type="Proteomes" id="UP000604080"/>
    </source>
</evidence>
<dbReference type="GO" id="GO:0004491">
    <property type="term" value="F:methylmalonate-semialdehyde dehydrogenase (acylating, NAD) activity"/>
    <property type="evidence" value="ECO:0007669"/>
    <property type="project" value="UniProtKB-EC"/>
</dbReference>
<dbReference type="Proteomes" id="UP000604080">
    <property type="component" value="Unassembled WGS sequence"/>
</dbReference>
<evidence type="ECO:0000256" key="4">
    <source>
        <dbReference type="ARBA" id="ARBA00023027"/>
    </source>
</evidence>
<dbReference type="InterPro" id="IPR016162">
    <property type="entry name" value="Ald_DH_N"/>
</dbReference>
<comment type="function">
    <text evidence="9">Malonate and methylmalonate semialdehyde dehydrogenase involved in the catabolism of valine, thymine, and compounds catabolized by way of beta-alanine, including uracil and cytidine.</text>
</comment>
<name>A0A851EEK2_9CORV</name>
<dbReference type="PROSITE" id="PS00070">
    <property type="entry name" value="ALDEHYDE_DEHYDR_CYS"/>
    <property type="match status" value="1"/>
</dbReference>
<evidence type="ECO:0000256" key="8">
    <source>
        <dbReference type="ARBA" id="ARBA00052297"/>
    </source>
</evidence>
<dbReference type="NCBIfam" id="TIGR01722">
    <property type="entry name" value="MMSDH"/>
    <property type="match status" value="1"/>
</dbReference>
<dbReference type="AlphaFoldDB" id="A0A851EEK2"/>
<comment type="similarity">
    <text evidence="1">Belongs to the aldehyde dehydrogenase family.</text>
</comment>
<proteinExistence type="inferred from homology"/>
<comment type="caution">
    <text evidence="13">The sequence shown here is derived from an EMBL/GenBank/DDBJ whole genome shotgun (WGS) entry which is preliminary data.</text>
</comment>
<dbReference type="Gene3D" id="3.40.605.10">
    <property type="entry name" value="Aldehyde Dehydrogenase, Chain A, domain 1"/>
    <property type="match status" value="1"/>
</dbReference>
<evidence type="ECO:0000256" key="10">
    <source>
        <dbReference type="ARBA" id="ARBA00070713"/>
    </source>
</evidence>
<keyword evidence="14" id="KW-1185">Reference proteome</keyword>
<evidence type="ECO:0000256" key="7">
    <source>
        <dbReference type="ARBA" id="ARBA00052083"/>
    </source>
</evidence>
<dbReference type="Gene3D" id="3.40.309.10">
    <property type="entry name" value="Aldehyde Dehydrogenase, Chain A, domain 2"/>
    <property type="match status" value="1"/>
</dbReference>
<gene>
    <name evidence="13" type="primary">Aldh6a1</name>
    <name evidence="13" type="ORF">DRYGAM_R03331</name>
</gene>
<dbReference type="Pfam" id="PF00171">
    <property type="entry name" value="Aldedh"/>
    <property type="match status" value="1"/>
</dbReference>
<dbReference type="InterPro" id="IPR010061">
    <property type="entry name" value="MeMal-semiAld_DH"/>
</dbReference>
<evidence type="ECO:0000256" key="2">
    <source>
        <dbReference type="ARBA" id="ARBA00013048"/>
    </source>
</evidence>
<dbReference type="GO" id="GO:0005739">
    <property type="term" value="C:mitochondrion"/>
    <property type="evidence" value="ECO:0007669"/>
    <property type="project" value="TreeGrafter"/>
</dbReference>
<feature type="non-terminal residue" evidence="13">
    <location>
        <position position="444"/>
    </location>
</feature>